<dbReference type="AlphaFoldDB" id="A0A1H4DD19"/>
<dbReference type="InterPro" id="IPR017871">
    <property type="entry name" value="ABC_transporter-like_CS"/>
</dbReference>
<sequence length="305" mass="31611">MSPHPALVVSSLTKAYRSRRVVDDVSFSAAAGEITAVLGPNGAGKTTTIECCAGLRTPDSGHIEVLGLDRAARANAAELRSRVGVMVQEGGLPQAPTAGAVLAHVAKLHGRPGAHVALAESLGLTDRLATAVRRLSGGERQRVAVGCAMIGEPDLLFLDEPSSGVDPHSRRDLWQLLAGVRDRGASIVVTTHFMDEAEHLADRIVVIDEGRIVANGTVAELTAGTLVTLDADLEGDVVAELAAAVGATTVAGARPTLEIAASQAEVLHRLTGALMERGFGRVALEVRPRSLENVFLSITRTGAGA</sequence>
<dbReference type="PANTHER" id="PTHR42711">
    <property type="entry name" value="ABC TRANSPORTER ATP-BINDING PROTEIN"/>
    <property type="match status" value="1"/>
</dbReference>
<dbReference type="PANTHER" id="PTHR42711:SF16">
    <property type="entry name" value="ABC TRANSPORTER ATP-BINDING PROTEIN"/>
    <property type="match status" value="1"/>
</dbReference>
<evidence type="ECO:0000256" key="1">
    <source>
        <dbReference type="ARBA" id="ARBA00004202"/>
    </source>
</evidence>
<dbReference type="CDD" id="cd03230">
    <property type="entry name" value="ABC_DR_subfamily_A"/>
    <property type="match status" value="1"/>
</dbReference>
<dbReference type="SMART" id="SM00382">
    <property type="entry name" value="AAA"/>
    <property type="match status" value="1"/>
</dbReference>
<keyword evidence="4 7" id="KW-0067">ATP-binding</keyword>
<keyword evidence="3" id="KW-0547">Nucleotide-binding</keyword>
<dbReference type="PROSITE" id="PS00211">
    <property type="entry name" value="ABC_TRANSPORTER_1"/>
    <property type="match status" value="1"/>
</dbReference>
<dbReference type="Gene3D" id="3.40.50.300">
    <property type="entry name" value="P-loop containing nucleotide triphosphate hydrolases"/>
    <property type="match status" value="1"/>
</dbReference>
<evidence type="ECO:0000256" key="2">
    <source>
        <dbReference type="ARBA" id="ARBA00022448"/>
    </source>
</evidence>
<name>A0A1H4DD19_9ACTO</name>
<evidence type="ECO:0000259" key="6">
    <source>
        <dbReference type="PROSITE" id="PS50893"/>
    </source>
</evidence>
<comment type="subcellular location">
    <subcellularLocation>
        <location evidence="1">Cell membrane</location>
        <topology evidence="1">Peripheral membrane protein</topology>
    </subcellularLocation>
</comment>
<dbReference type="RefSeq" id="WP_176780790.1">
    <property type="nucleotide sequence ID" value="NZ_FNQV01000016.1"/>
</dbReference>
<dbReference type="GO" id="GO:0046677">
    <property type="term" value="P:response to antibiotic"/>
    <property type="evidence" value="ECO:0007669"/>
    <property type="project" value="UniProtKB-KW"/>
</dbReference>
<evidence type="ECO:0000313" key="8">
    <source>
        <dbReference type="Proteomes" id="UP000199288"/>
    </source>
</evidence>
<dbReference type="Pfam" id="PF00005">
    <property type="entry name" value="ABC_tran"/>
    <property type="match status" value="1"/>
</dbReference>
<dbReference type="PROSITE" id="PS50893">
    <property type="entry name" value="ABC_TRANSPORTER_2"/>
    <property type="match status" value="1"/>
</dbReference>
<gene>
    <name evidence="7" type="ORF">SAMN02910418_02199</name>
</gene>
<dbReference type="Proteomes" id="UP000199288">
    <property type="component" value="Unassembled WGS sequence"/>
</dbReference>
<protein>
    <submittedName>
        <fullName evidence="7">ABC-2 type transport system ATP-binding protein</fullName>
    </submittedName>
</protein>
<keyword evidence="8" id="KW-1185">Reference proteome</keyword>
<dbReference type="InterPro" id="IPR027417">
    <property type="entry name" value="P-loop_NTPase"/>
</dbReference>
<accession>A0A1H4DD19</accession>
<evidence type="ECO:0000256" key="5">
    <source>
        <dbReference type="ARBA" id="ARBA00023251"/>
    </source>
</evidence>
<reference evidence="8" key="1">
    <citation type="submission" date="2016-10" db="EMBL/GenBank/DDBJ databases">
        <authorList>
            <person name="Varghese N."/>
            <person name="Submissions S."/>
        </authorList>
    </citation>
    <scope>NUCLEOTIDE SEQUENCE [LARGE SCALE GENOMIC DNA]</scope>
    <source>
        <strain evidence="8">KPR-1</strain>
    </source>
</reference>
<dbReference type="InterPro" id="IPR003593">
    <property type="entry name" value="AAA+_ATPase"/>
</dbReference>
<evidence type="ECO:0000256" key="4">
    <source>
        <dbReference type="ARBA" id="ARBA00022840"/>
    </source>
</evidence>
<keyword evidence="2" id="KW-0813">Transport</keyword>
<proteinExistence type="predicted"/>
<dbReference type="InterPro" id="IPR050763">
    <property type="entry name" value="ABC_transporter_ATP-binding"/>
</dbReference>
<dbReference type="InterPro" id="IPR003439">
    <property type="entry name" value="ABC_transporter-like_ATP-bd"/>
</dbReference>
<keyword evidence="5" id="KW-0046">Antibiotic resistance</keyword>
<evidence type="ECO:0000256" key="3">
    <source>
        <dbReference type="ARBA" id="ARBA00022741"/>
    </source>
</evidence>
<organism evidence="7 8">
    <name type="scientific">Bowdeniella nasicola</name>
    <dbReference type="NCBI Taxonomy" id="208480"/>
    <lineage>
        <taxon>Bacteria</taxon>
        <taxon>Bacillati</taxon>
        <taxon>Actinomycetota</taxon>
        <taxon>Actinomycetes</taxon>
        <taxon>Actinomycetales</taxon>
        <taxon>Actinomycetaceae</taxon>
        <taxon>Bowdeniella</taxon>
    </lineage>
</organism>
<dbReference type="GO" id="GO:0005524">
    <property type="term" value="F:ATP binding"/>
    <property type="evidence" value="ECO:0007669"/>
    <property type="project" value="UniProtKB-KW"/>
</dbReference>
<feature type="domain" description="ABC transporter" evidence="6">
    <location>
        <begin position="7"/>
        <end position="234"/>
    </location>
</feature>
<evidence type="ECO:0000313" key="7">
    <source>
        <dbReference type="EMBL" id="SEA70350.1"/>
    </source>
</evidence>
<dbReference type="EMBL" id="FNQV01000016">
    <property type="protein sequence ID" value="SEA70350.1"/>
    <property type="molecule type" value="Genomic_DNA"/>
</dbReference>
<dbReference type="GO" id="GO:0016887">
    <property type="term" value="F:ATP hydrolysis activity"/>
    <property type="evidence" value="ECO:0007669"/>
    <property type="project" value="InterPro"/>
</dbReference>
<dbReference type="GO" id="GO:0005886">
    <property type="term" value="C:plasma membrane"/>
    <property type="evidence" value="ECO:0007669"/>
    <property type="project" value="UniProtKB-SubCell"/>
</dbReference>
<dbReference type="SUPFAM" id="SSF52540">
    <property type="entry name" value="P-loop containing nucleoside triphosphate hydrolases"/>
    <property type="match status" value="1"/>
</dbReference>